<dbReference type="EMBL" id="FNJQ01000015">
    <property type="protein sequence ID" value="SDP36649.1"/>
    <property type="molecule type" value="Genomic_DNA"/>
</dbReference>
<name>A0A1H0S515_SELRU</name>
<comment type="pathway">
    <text evidence="2 10">Cofactor biosynthesis; NAD(+) biosynthesis; deamido-NAD(+) from nicotinate D-ribonucleotide: step 1/1.</text>
</comment>
<keyword evidence="8 10" id="KW-0520">NAD</keyword>
<keyword evidence="6 10" id="KW-0547">Nucleotide-binding</keyword>
<evidence type="ECO:0000256" key="7">
    <source>
        <dbReference type="ARBA" id="ARBA00022840"/>
    </source>
</evidence>
<dbReference type="OrthoDB" id="5295945at2"/>
<dbReference type="SUPFAM" id="SSF52374">
    <property type="entry name" value="Nucleotidylyl transferase"/>
    <property type="match status" value="1"/>
</dbReference>
<dbReference type="RefSeq" id="WP_074572305.1">
    <property type="nucleotide sequence ID" value="NZ_FNJQ01000015.1"/>
</dbReference>
<keyword evidence="4 10" id="KW-0808">Transferase</keyword>
<comment type="similarity">
    <text evidence="10">Belongs to the NadD family.</text>
</comment>
<dbReference type="AlphaFoldDB" id="A0A1H0S515"/>
<dbReference type="UniPathway" id="UPA00253">
    <property type="reaction ID" value="UER00332"/>
</dbReference>
<keyword evidence="3 10" id="KW-0662">Pyridine nucleotide biosynthesis</keyword>
<evidence type="ECO:0000256" key="3">
    <source>
        <dbReference type="ARBA" id="ARBA00022642"/>
    </source>
</evidence>
<dbReference type="NCBIfam" id="TIGR00125">
    <property type="entry name" value="cyt_tran_rel"/>
    <property type="match status" value="1"/>
</dbReference>
<dbReference type="InterPro" id="IPR005248">
    <property type="entry name" value="NadD/NMNAT"/>
</dbReference>
<keyword evidence="5 10" id="KW-0548">Nucleotidyltransferase</keyword>
<evidence type="ECO:0000256" key="10">
    <source>
        <dbReference type="HAMAP-Rule" id="MF_00244"/>
    </source>
</evidence>
<dbReference type="Pfam" id="PF01467">
    <property type="entry name" value="CTP_transf_like"/>
    <property type="match status" value="1"/>
</dbReference>
<evidence type="ECO:0000256" key="8">
    <source>
        <dbReference type="ARBA" id="ARBA00023027"/>
    </source>
</evidence>
<dbReference type="GO" id="GO:0004515">
    <property type="term" value="F:nicotinate-nucleotide adenylyltransferase activity"/>
    <property type="evidence" value="ECO:0007669"/>
    <property type="project" value="UniProtKB-UniRule"/>
</dbReference>
<evidence type="ECO:0000256" key="4">
    <source>
        <dbReference type="ARBA" id="ARBA00022679"/>
    </source>
</evidence>
<reference evidence="12 13" key="1">
    <citation type="submission" date="2016-10" db="EMBL/GenBank/DDBJ databases">
        <authorList>
            <person name="de Groot N.N."/>
        </authorList>
    </citation>
    <scope>NUCLEOTIDE SEQUENCE [LARGE SCALE GENOMIC DNA]</scope>
    <source>
        <strain evidence="12 13">S137</strain>
    </source>
</reference>
<evidence type="ECO:0000256" key="1">
    <source>
        <dbReference type="ARBA" id="ARBA00002324"/>
    </source>
</evidence>
<dbReference type="CDD" id="cd02165">
    <property type="entry name" value="NMNAT"/>
    <property type="match status" value="1"/>
</dbReference>
<evidence type="ECO:0000256" key="6">
    <source>
        <dbReference type="ARBA" id="ARBA00022741"/>
    </source>
</evidence>
<evidence type="ECO:0000256" key="2">
    <source>
        <dbReference type="ARBA" id="ARBA00005019"/>
    </source>
</evidence>
<evidence type="ECO:0000256" key="5">
    <source>
        <dbReference type="ARBA" id="ARBA00022695"/>
    </source>
</evidence>
<dbReference type="HAMAP" id="MF_00244">
    <property type="entry name" value="NaMN_adenylyltr"/>
    <property type="match status" value="1"/>
</dbReference>
<dbReference type="InterPro" id="IPR014729">
    <property type="entry name" value="Rossmann-like_a/b/a_fold"/>
</dbReference>
<dbReference type="PANTHER" id="PTHR39321">
    <property type="entry name" value="NICOTINATE-NUCLEOTIDE ADENYLYLTRANSFERASE-RELATED"/>
    <property type="match status" value="1"/>
</dbReference>
<comment type="catalytic activity">
    <reaction evidence="9 10">
        <text>nicotinate beta-D-ribonucleotide + ATP + H(+) = deamido-NAD(+) + diphosphate</text>
        <dbReference type="Rhea" id="RHEA:22860"/>
        <dbReference type="ChEBI" id="CHEBI:15378"/>
        <dbReference type="ChEBI" id="CHEBI:30616"/>
        <dbReference type="ChEBI" id="CHEBI:33019"/>
        <dbReference type="ChEBI" id="CHEBI:57502"/>
        <dbReference type="ChEBI" id="CHEBI:58437"/>
        <dbReference type="EC" id="2.7.7.18"/>
    </reaction>
</comment>
<organism evidence="12 13">
    <name type="scientific">Selenomonas ruminantium</name>
    <dbReference type="NCBI Taxonomy" id="971"/>
    <lineage>
        <taxon>Bacteria</taxon>
        <taxon>Bacillati</taxon>
        <taxon>Bacillota</taxon>
        <taxon>Negativicutes</taxon>
        <taxon>Selenomonadales</taxon>
        <taxon>Selenomonadaceae</taxon>
        <taxon>Selenomonas</taxon>
    </lineage>
</organism>
<evidence type="ECO:0000313" key="13">
    <source>
        <dbReference type="Proteomes" id="UP000182412"/>
    </source>
</evidence>
<dbReference type="InterPro" id="IPR004821">
    <property type="entry name" value="Cyt_trans-like"/>
</dbReference>
<keyword evidence="7 10" id="KW-0067">ATP-binding</keyword>
<gene>
    <name evidence="10" type="primary">nadD</name>
    <name evidence="12" type="ORF">SAMN05216366_11558</name>
</gene>
<accession>A0A1H0S515</accession>
<feature type="domain" description="Cytidyltransferase-like" evidence="11">
    <location>
        <begin position="7"/>
        <end position="175"/>
    </location>
</feature>
<evidence type="ECO:0000313" key="12">
    <source>
        <dbReference type="EMBL" id="SDP36649.1"/>
    </source>
</evidence>
<dbReference type="NCBIfam" id="NF000840">
    <property type="entry name" value="PRK00071.1-3"/>
    <property type="match status" value="1"/>
</dbReference>
<dbReference type="Gene3D" id="3.40.50.620">
    <property type="entry name" value="HUPs"/>
    <property type="match status" value="1"/>
</dbReference>
<proteinExistence type="inferred from homology"/>
<dbReference type="PANTHER" id="PTHR39321:SF3">
    <property type="entry name" value="PHOSPHOPANTETHEINE ADENYLYLTRANSFERASE"/>
    <property type="match status" value="1"/>
</dbReference>
<comment type="function">
    <text evidence="1 10">Catalyzes the reversible adenylation of nicotinate mononucleotide (NaMN) to nicotinic acid adenine dinucleotide (NaAD).</text>
</comment>
<evidence type="ECO:0000256" key="9">
    <source>
        <dbReference type="ARBA" id="ARBA00048721"/>
    </source>
</evidence>
<dbReference type="NCBIfam" id="TIGR00482">
    <property type="entry name" value="nicotinate (nicotinamide) nucleotide adenylyltransferase"/>
    <property type="match status" value="1"/>
</dbReference>
<evidence type="ECO:0000259" key="11">
    <source>
        <dbReference type="Pfam" id="PF01467"/>
    </source>
</evidence>
<protein>
    <recommendedName>
        <fullName evidence="10">Probable nicotinate-nucleotide adenylyltransferase</fullName>
        <ecNumber evidence="10">2.7.7.18</ecNumber>
    </recommendedName>
    <alternativeName>
        <fullName evidence="10">Deamido-NAD(+) diphosphorylase</fullName>
    </alternativeName>
    <alternativeName>
        <fullName evidence="10">Deamido-NAD(+) pyrophosphorylase</fullName>
    </alternativeName>
    <alternativeName>
        <fullName evidence="10">Nicotinate mononucleotide adenylyltransferase</fullName>
        <shortName evidence="10">NaMN adenylyltransferase</shortName>
    </alternativeName>
</protein>
<sequence>MKERIGLMGGTFDPIHLAHLHIAEEAREAFALDRVLFIPAAQPPHKQGRRIASAAQRIRMVELAIAGNPHFAIDLLEMERKGPSYSWLMVQEMQQRQGEDAELFFITGSDSINDLPTWNHPRDLVGACQFIGTTRPEVPFDEKVLLDYFGPELRSRIHELAVPMMEISSTLIRERIAAGRSIRYLLPEAVADYIEKEGLYQ</sequence>
<dbReference type="GO" id="GO:0005524">
    <property type="term" value="F:ATP binding"/>
    <property type="evidence" value="ECO:0007669"/>
    <property type="project" value="UniProtKB-KW"/>
</dbReference>
<dbReference type="EC" id="2.7.7.18" evidence="10"/>
<dbReference type="GO" id="GO:0009435">
    <property type="term" value="P:NAD+ biosynthetic process"/>
    <property type="evidence" value="ECO:0007669"/>
    <property type="project" value="UniProtKB-UniRule"/>
</dbReference>
<dbReference type="Proteomes" id="UP000182412">
    <property type="component" value="Unassembled WGS sequence"/>
</dbReference>